<gene>
    <name evidence="8" type="ORF">KFE25_011247</name>
</gene>
<evidence type="ECO:0000256" key="7">
    <source>
        <dbReference type="SAM" id="Phobius"/>
    </source>
</evidence>
<evidence type="ECO:0000256" key="6">
    <source>
        <dbReference type="ARBA" id="ARBA00023136"/>
    </source>
</evidence>
<keyword evidence="3 7" id="KW-0812">Transmembrane</keyword>
<evidence type="ECO:0000313" key="8">
    <source>
        <dbReference type="EMBL" id="KAG8463250.1"/>
    </source>
</evidence>
<dbReference type="EMBL" id="JAGTXO010000017">
    <property type="protein sequence ID" value="KAG8463250.1"/>
    <property type="molecule type" value="Genomic_DNA"/>
</dbReference>
<evidence type="ECO:0000256" key="4">
    <source>
        <dbReference type="ARBA" id="ARBA00022989"/>
    </source>
</evidence>
<evidence type="ECO:0000256" key="3">
    <source>
        <dbReference type="ARBA" id="ARBA00022692"/>
    </source>
</evidence>
<keyword evidence="6 7" id="KW-0472">Membrane</keyword>
<evidence type="ECO:0000256" key="1">
    <source>
        <dbReference type="ARBA" id="ARBA00004141"/>
    </source>
</evidence>
<feature type="transmembrane region" description="Helical" evidence="7">
    <location>
        <begin position="310"/>
        <end position="334"/>
    </location>
</feature>
<dbReference type="OrthoDB" id="1368at2759"/>
<protein>
    <submittedName>
        <fullName evidence="8">Uncharacterized protein</fullName>
    </submittedName>
</protein>
<evidence type="ECO:0000256" key="5">
    <source>
        <dbReference type="ARBA" id="ARBA00023065"/>
    </source>
</evidence>
<feature type="transmembrane region" description="Helical" evidence="7">
    <location>
        <begin position="144"/>
        <end position="162"/>
    </location>
</feature>
<feature type="transmembrane region" description="Helical" evidence="7">
    <location>
        <begin position="340"/>
        <end position="361"/>
    </location>
</feature>
<comment type="subcellular location">
    <subcellularLocation>
        <location evidence="1">Membrane</location>
        <topology evidence="1">Multi-pass membrane protein</topology>
    </subcellularLocation>
</comment>
<accession>A0A8J6CB27</accession>
<dbReference type="GO" id="GO:0005254">
    <property type="term" value="F:chloride channel activity"/>
    <property type="evidence" value="ECO:0007669"/>
    <property type="project" value="InterPro"/>
</dbReference>
<name>A0A8J6CB27_DIALT</name>
<evidence type="ECO:0000313" key="9">
    <source>
        <dbReference type="Proteomes" id="UP000751190"/>
    </source>
</evidence>
<dbReference type="InterPro" id="IPR044669">
    <property type="entry name" value="YneE/VCCN1/2-like"/>
</dbReference>
<dbReference type="Pfam" id="PF25539">
    <property type="entry name" value="Bestrophin_2"/>
    <property type="match status" value="1"/>
</dbReference>
<keyword evidence="5" id="KW-0406">Ion transport</keyword>
<keyword evidence="2" id="KW-0813">Transport</keyword>
<sequence>MAADHRMSITPLLAAADSRASPAAHSPAAESAAADAEPVRIVSIRDVARLALRNRRLHSDGVVDDMSLAPVPNAGDTFVARDAVDHPWCGRREVWYDYLSADIRHWRKVAYVHLPAQFLGACAITIGLGVLVKSDAEVKLQVGALSAPVSAFSLLVSLILTFRHSIAYARFWDGKNFTTSLLSSLRFVAFAFVDAPLEHRRTVAALISALMDSYARSMHEVGPSGVALFERSPPGPWRESAARSLPPRLLARLERTPGALVATVIGELAVNPALGTLSGELRGTVLAELTNVGKMSASALAMSLMPVPPIYTVLLQAMITSFTVSLALLTALSLSQWQSLFAWGLSAATVGLIHTVLYTFYKAAKELAKPFCGKLQIPLRMYEAALLHDVYCTLQPITAADLAGCAV</sequence>
<feature type="transmembrane region" description="Helical" evidence="7">
    <location>
        <begin position="109"/>
        <end position="132"/>
    </location>
</feature>
<reference evidence="8" key="1">
    <citation type="submission" date="2021-05" db="EMBL/GenBank/DDBJ databases">
        <title>The genome of the haptophyte Pavlova lutheri (Diacronema luteri, Pavlovales) - a model for lipid biosynthesis in eukaryotic algae.</title>
        <authorList>
            <person name="Hulatt C.J."/>
            <person name="Posewitz M.C."/>
        </authorList>
    </citation>
    <scope>NUCLEOTIDE SEQUENCE</scope>
    <source>
        <strain evidence="8">NIVA-4/92</strain>
    </source>
</reference>
<keyword evidence="9" id="KW-1185">Reference proteome</keyword>
<evidence type="ECO:0000256" key="2">
    <source>
        <dbReference type="ARBA" id="ARBA00022448"/>
    </source>
</evidence>
<dbReference type="AlphaFoldDB" id="A0A8J6CB27"/>
<organism evidence="8 9">
    <name type="scientific">Diacronema lutheri</name>
    <name type="common">Unicellular marine alga</name>
    <name type="synonym">Monochrysis lutheri</name>
    <dbReference type="NCBI Taxonomy" id="2081491"/>
    <lineage>
        <taxon>Eukaryota</taxon>
        <taxon>Haptista</taxon>
        <taxon>Haptophyta</taxon>
        <taxon>Pavlovophyceae</taxon>
        <taxon>Pavlovales</taxon>
        <taxon>Pavlovaceae</taxon>
        <taxon>Diacronema</taxon>
    </lineage>
</organism>
<proteinExistence type="predicted"/>
<comment type="caution">
    <text evidence="8">The sequence shown here is derived from an EMBL/GenBank/DDBJ whole genome shotgun (WGS) entry which is preliminary data.</text>
</comment>
<dbReference type="GO" id="GO:0016020">
    <property type="term" value="C:membrane"/>
    <property type="evidence" value="ECO:0007669"/>
    <property type="project" value="UniProtKB-SubCell"/>
</dbReference>
<keyword evidence="4 7" id="KW-1133">Transmembrane helix</keyword>
<dbReference type="Proteomes" id="UP000751190">
    <property type="component" value="Unassembled WGS sequence"/>
</dbReference>